<keyword evidence="2" id="KW-1185">Reference proteome</keyword>
<reference evidence="1 2" key="1">
    <citation type="submission" date="2020-08" db="EMBL/GenBank/DDBJ databases">
        <title>Genome public.</title>
        <authorList>
            <person name="Liu C."/>
            <person name="Sun Q."/>
        </authorList>
    </citation>
    <scope>NUCLEOTIDE SEQUENCE [LARGE SCALE GENOMIC DNA]</scope>
    <source>
        <strain evidence="1 2">BX14</strain>
    </source>
</reference>
<evidence type="ECO:0000313" key="1">
    <source>
        <dbReference type="EMBL" id="MBC5657332.1"/>
    </source>
</evidence>
<keyword evidence="1" id="KW-0418">Kinase</keyword>
<comment type="caution">
    <text evidence="1">The sequence shown here is derived from an EMBL/GenBank/DDBJ whole genome shotgun (WGS) entry which is preliminary data.</text>
</comment>
<dbReference type="Proteomes" id="UP000653904">
    <property type="component" value="Unassembled WGS sequence"/>
</dbReference>
<dbReference type="AlphaFoldDB" id="A0AAW3X3F1"/>
<proteinExistence type="predicted"/>
<keyword evidence="1" id="KW-0808">Transferase</keyword>
<protein>
    <submittedName>
        <fullName evidence="1">Cytidylate kinase family protein</fullName>
    </submittedName>
</protein>
<gene>
    <name evidence="1" type="ORF">H8S19_09745</name>
</gene>
<dbReference type="GO" id="GO:0016301">
    <property type="term" value="F:kinase activity"/>
    <property type="evidence" value="ECO:0007669"/>
    <property type="project" value="UniProtKB-KW"/>
</dbReference>
<dbReference type="Gene3D" id="3.40.50.300">
    <property type="entry name" value="P-loop containing nucleotide triphosphate hydrolases"/>
    <property type="match status" value="1"/>
</dbReference>
<dbReference type="InterPro" id="IPR027417">
    <property type="entry name" value="P-loop_NTPase"/>
</dbReference>
<accession>A0AAW3X3F1</accession>
<evidence type="ECO:0000313" key="2">
    <source>
        <dbReference type="Proteomes" id="UP000653904"/>
    </source>
</evidence>
<name>A0AAW3X3F1_9CLOT</name>
<organism evidence="1 2">
    <name type="scientific">Clostridium segne</name>
    <dbReference type="NCBI Taxonomy" id="2763038"/>
    <lineage>
        <taxon>Bacteria</taxon>
        <taxon>Bacillati</taxon>
        <taxon>Bacillota</taxon>
        <taxon>Clostridia</taxon>
        <taxon>Eubacteriales</taxon>
        <taxon>Clostridiaceae</taxon>
        <taxon>Clostridium</taxon>
    </lineage>
</organism>
<dbReference type="EMBL" id="JACOOW010000012">
    <property type="protein sequence ID" value="MBC5657332.1"/>
    <property type="molecule type" value="Genomic_DNA"/>
</dbReference>
<sequence>MNRSLHLPPIIKKVNHERSVHCRHFTQTDWGNIKNYDLCIKSNDYGAPETAQIIADLFRKKMHL</sequence>